<dbReference type="Pfam" id="PF00010">
    <property type="entry name" value="HLH"/>
    <property type="match status" value="1"/>
</dbReference>
<comment type="caution">
    <text evidence="7">The sequence shown here is derived from an EMBL/GenBank/DDBJ whole genome shotgun (WGS) entry which is preliminary data.</text>
</comment>
<reference evidence="7" key="1">
    <citation type="submission" date="2022-06" db="EMBL/GenBank/DDBJ databases">
        <title>Uncovering the hologenomic basis of an extraordinary plant invasion.</title>
        <authorList>
            <person name="Bieker V.C."/>
            <person name="Martin M.D."/>
            <person name="Gilbert T."/>
            <person name="Hodgins K."/>
            <person name="Battlay P."/>
            <person name="Petersen B."/>
            <person name="Wilson J."/>
        </authorList>
    </citation>
    <scope>NUCLEOTIDE SEQUENCE</scope>
    <source>
        <strain evidence="7">AA19_3_7</strain>
        <tissue evidence="7">Leaf</tissue>
    </source>
</reference>
<dbReference type="GO" id="GO:0003700">
    <property type="term" value="F:DNA-binding transcription factor activity"/>
    <property type="evidence" value="ECO:0007669"/>
    <property type="project" value="TreeGrafter"/>
</dbReference>
<evidence type="ECO:0000256" key="4">
    <source>
        <dbReference type="ARBA" id="ARBA00023242"/>
    </source>
</evidence>
<dbReference type="Proteomes" id="UP001206925">
    <property type="component" value="Unassembled WGS sequence"/>
</dbReference>
<name>A0AAD5CCS1_AMBAR</name>
<keyword evidence="2" id="KW-0805">Transcription regulation</keyword>
<evidence type="ECO:0000313" key="8">
    <source>
        <dbReference type="Proteomes" id="UP001206925"/>
    </source>
</evidence>
<accession>A0AAD5CCS1</accession>
<dbReference type="PANTHER" id="PTHR12565">
    <property type="entry name" value="STEROL REGULATORY ELEMENT-BINDING PROTEIN"/>
    <property type="match status" value="1"/>
</dbReference>
<evidence type="ECO:0000256" key="2">
    <source>
        <dbReference type="ARBA" id="ARBA00023015"/>
    </source>
</evidence>
<protein>
    <recommendedName>
        <fullName evidence="6">BHLH domain-containing protein</fullName>
    </recommendedName>
</protein>
<dbReference type="InterPro" id="IPR036638">
    <property type="entry name" value="HLH_DNA-bd_sf"/>
</dbReference>
<evidence type="ECO:0000259" key="6">
    <source>
        <dbReference type="PROSITE" id="PS50888"/>
    </source>
</evidence>
<keyword evidence="3" id="KW-0804">Transcription</keyword>
<keyword evidence="8" id="KW-1185">Reference proteome</keyword>
<feature type="domain" description="BHLH" evidence="6">
    <location>
        <begin position="153"/>
        <end position="203"/>
    </location>
</feature>
<sequence length="245" mass="27511">MVDEFTLGIKINHNMNTEVVENFNSSSANHHGFIPMFGDNFSNHHQRSHPLSFMSLQDGTDAIQGFNLIGDHQSSSVYDPLNHFPSMVEAFGVQNDGVAPPVESFMNSSDPPVFGPGFTGEVKGHGGRKRKKQSESRLEKPREVVHVRAKRGEATDSHSLCERMRRGKINEKLRRLQDMVPGCYKTMGMSVMLDVIINYVGSLKNQIEFLSMKLSEASMFYDLNSTELDYMAPMKVTNGFPNYPC</sequence>
<dbReference type="PANTHER" id="PTHR12565:SF367">
    <property type="entry name" value="TRANSCRIPTION FACTOR BHLH75"/>
    <property type="match status" value="1"/>
</dbReference>
<dbReference type="PROSITE" id="PS50888">
    <property type="entry name" value="BHLH"/>
    <property type="match status" value="1"/>
</dbReference>
<dbReference type="InterPro" id="IPR024097">
    <property type="entry name" value="bHLH_ZIP_TF"/>
</dbReference>
<evidence type="ECO:0000313" key="7">
    <source>
        <dbReference type="EMBL" id="KAI7739252.1"/>
    </source>
</evidence>
<organism evidence="7 8">
    <name type="scientific">Ambrosia artemisiifolia</name>
    <name type="common">Common ragweed</name>
    <dbReference type="NCBI Taxonomy" id="4212"/>
    <lineage>
        <taxon>Eukaryota</taxon>
        <taxon>Viridiplantae</taxon>
        <taxon>Streptophyta</taxon>
        <taxon>Embryophyta</taxon>
        <taxon>Tracheophyta</taxon>
        <taxon>Spermatophyta</taxon>
        <taxon>Magnoliopsida</taxon>
        <taxon>eudicotyledons</taxon>
        <taxon>Gunneridae</taxon>
        <taxon>Pentapetalae</taxon>
        <taxon>asterids</taxon>
        <taxon>campanulids</taxon>
        <taxon>Asterales</taxon>
        <taxon>Asteraceae</taxon>
        <taxon>Asteroideae</taxon>
        <taxon>Heliantheae alliance</taxon>
        <taxon>Heliantheae</taxon>
        <taxon>Ambrosia</taxon>
    </lineage>
</organism>
<dbReference type="SMART" id="SM00353">
    <property type="entry name" value="HLH"/>
    <property type="match status" value="1"/>
</dbReference>
<evidence type="ECO:0000256" key="1">
    <source>
        <dbReference type="ARBA" id="ARBA00004123"/>
    </source>
</evidence>
<dbReference type="GO" id="GO:0046983">
    <property type="term" value="F:protein dimerization activity"/>
    <property type="evidence" value="ECO:0007669"/>
    <property type="project" value="InterPro"/>
</dbReference>
<dbReference type="AlphaFoldDB" id="A0AAD5CCS1"/>
<keyword evidence="4" id="KW-0539">Nucleus</keyword>
<dbReference type="EMBL" id="JAMZMK010008654">
    <property type="protein sequence ID" value="KAI7739252.1"/>
    <property type="molecule type" value="Genomic_DNA"/>
</dbReference>
<dbReference type="SUPFAM" id="SSF47459">
    <property type="entry name" value="HLH, helix-loop-helix DNA-binding domain"/>
    <property type="match status" value="1"/>
</dbReference>
<comment type="subcellular location">
    <subcellularLocation>
        <location evidence="1">Nucleus</location>
    </subcellularLocation>
</comment>
<proteinExistence type="predicted"/>
<dbReference type="Gene3D" id="4.10.280.10">
    <property type="entry name" value="Helix-loop-helix DNA-binding domain"/>
    <property type="match status" value="1"/>
</dbReference>
<evidence type="ECO:0000256" key="3">
    <source>
        <dbReference type="ARBA" id="ARBA00023163"/>
    </source>
</evidence>
<feature type="region of interest" description="Disordered" evidence="5">
    <location>
        <begin position="118"/>
        <end position="141"/>
    </location>
</feature>
<dbReference type="InterPro" id="IPR011598">
    <property type="entry name" value="bHLH_dom"/>
</dbReference>
<evidence type="ECO:0000256" key="5">
    <source>
        <dbReference type="SAM" id="MobiDB-lite"/>
    </source>
</evidence>
<dbReference type="GO" id="GO:0005634">
    <property type="term" value="C:nucleus"/>
    <property type="evidence" value="ECO:0007669"/>
    <property type="project" value="UniProtKB-SubCell"/>
</dbReference>
<gene>
    <name evidence="7" type="ORF">M8C21_004449</name>
</gene>